<dbReference type="PANTHER" id="PTHR46663:SF3">
    <property type="entry name" value="SLL0267 PROTEIN"/>
    <property type="match status" value="1"/>
</dbReference>
<evidence type="ECO:0000256" key="1">
    <source>
        <dbReference type="SAM" id="Phobius"/>
    </source>
</evidence>
<proteinExistence type="predicted"/>
<dbReference type="PANTHER" id="PTHR46663">
    <property type="entry name" value="DIGUANYLATE CYCLASE DGCT-RELATED"/>
    <property type="match status" value="1"/>
</dbReference>
<sequence length="265" mass="30052">MEGLVDVGRQGETYLGAFRRLDHYLVAAFVSIPLSVVQTTWRWHVRWPLLGLLGIALTLLVLARFVLQRQQMLFAFLADSYQAADAARLRVEHLAYYDALTDLPNRRLFQKHLEREILLARRAGRPLGVGLLDLDDFKRVNDTLGQDTGDTLLVEVAARMRSVLRTSDVLARLGGYEFALLVTDCENPENLERLSACLLERVRAPFQIQGHALLIRCSIGWTLFPDDPGDVQSVLRHADMAMYEAKGAGRDQMRFYTPDLEGRRS</sequence>
<dbReference type="InterPro" id="IPR000160">
    <property type="entry name" value="GGDEF_dom"/>
</dbReference>
<protein>
    <recommendedName>
        <fullName evidence="2">GGDEF domain-containing protein</fullName>
    </recommendedName>
</protein>
<evidence type="ECO:0000313" key="3">
    <source>
        <dbReference type="EMBL" id="CBH96764.1"/>
    </source>
</evidence>
<dbReference type="CDD" id="cd01949">
    <property type="entry name" value="GGDEF"/>
    <property type="match status" value="1"/>
</dbReference>
<gene>
    <name evidence="3" type="ORF">CARN2_2480</name>
</gene>
<dbReference type="Pfam" id="PF00990">
    <property type="entry name" value="GGDEF"/>
    <property type="match status" value="1"/>
</dbReference>
<dbReference type="PROSITE" id="PS50887">
    <property type="entry name" value="GGDEF"/>
    <property type="match status" value="1"/>
</dbReference>
<dbReference type="InterPro" id="IPR043128">
    <property type="entry name" value="Rev_trsase/Diguanyl_cyclase"/>
</dbReference>
<keyword evidence="1" id="KW-1133">Transmembrane helix</keyword>
<dbReference type="InterPro" id="IPR029787">
    <property type="entry name" value="Nucleotide_cyclase"/>
</dbReference>
<name>E6PPB2_9ZZZZ</name>
<dbReference type="Gene3D" id="3.30.70.270">
    <property type="match status" value="1"/>
</dbReference>
<keyword evidence="1" id="KW-0472">Membrane</keyword>
<dbReference type="SUPFAM" id="SSF55073">
    <property type="entry name" value="Nucleotide cyclase"/>
    <property type="match status" value="1"/>
</dbReference>
<dbReference type="InterPro" id="IPR052163">
    <property type="entry name" value="DGC-Regulatory_Protein"/>
</dbReference>
<evidence type="ECO:0000259" key="2">
    <source>
        <dbReference type="PROSITE" id="PS50887"/>
    </source>
</evidence>
<accession>E6PPB2</accession>
<feature type="transmembrane region" description="Helical" evidence="1">
    <location>
        <begin position="47"/>
        <end position="67"/>
    </location>
</feature>
<comment type="caution">
    <text evidence="3">The sequence shown here is derived from an EMBL/GenBank/DDBJ whole genome shotgun (WGS) entry which is preliminary data.</text>
</comment>
<reference evidence="3" key="1">
    <citation type="submission" date="2009-10" db="EMBL/GenBank/DDBJ databases">
        <title>Diversity of trophic interactions inside an arsenic-rich microbial ecosystem.</title>
        <authorList>
            <person name="Bertin P.N."/>
            <person name="Heinrich-Salmeron A."/>
            <person name="Pelletier E."/>
            <person name="Goulhen-Chollet F."/>
            <person name="Arsene-Ploetze F."/>
            <person name="Gallien S."/>
            <person name="Calteau A."/>
            <person name="Vallenet D."/>
            <person name="Casiot C."/>
            <person name="Chane-Woon-Ming B."/>
            <person name="Giloteaux L."/>
            <person name="Barakat M."/>
            <person name="Bonnefoy V."/>
            <person name="Bruneel O."/>
            <person name="Chandler M."/>
            <person name="Cleiss J."/>
            <person name="Duran R."/>
            <person name="Elbaz-Poulichet F."/>
            <person name="Fonknechten N."/>
            <person name="Lauga B."/>
            <person name="Mornico D."/>
            <person name="Ortet P."/>
            <person name="Schaeffer C."/>
            <person name="Siguier P."/>
            <person name="Alexander Thil Smith A."/>
            <person name="Van Dorsselaer A."/>
            <person name="Weissenbach J."/>
            <person name="Medigue C."/>
            <person name="Le Paslier D."/>
        </authorList>
    </citation>
    <scope>NUCLEOTIDE SEQUENCE</scope>
</reference>
<feature type="domain" description="GGDEF" evidence="2">
    <location>
        <begin position="125"/>
        <end position="258"/>
    </location>
</feature>
<keyword evidence="1" id="KW-0812">Transmembrane</keyword>
<dbReference type="EMBL" id="CABM01000031">
    <property type="protein sequence ID" value="CBH96764.1"/>
    <property type="molecule type" value="Genomic_DNA"/>
</dbReference>
<dbReference type="NCBIfam" id="TIGR00254">
    <property type="entry name" value="GGDEF"/>
    <property type="match status" value="1"/>
</dbReference>
<organism evidence="3">
    <name type="scientific">mine drainage metagenome</name>
    <dbReference type="NCBI Taxonomy" id="410659"/>
    <lineage>
        <taxon>unclassified sequences</taxon>
        <taxon>metagenomes</taxon>
        <taxon>ecological metagenomes</taxon>
    </lineage>
</organism>
<dbReference type="AlphaFoldDB" id="E6PPB2"/>
<dbReference type="SMART" id="SM00267">
    <property type="entry name" value="GGDEF"/>
    <property type="match status" value="1"/>
</dbReference>